<sequence>MKKLTLKDIKSGALMGKPEHVTVQIKVAGEDAEFDTHILPFSYSTAVAQMKAYGENKEALAGVLASVICDEKGQLAFTEDEIRTHFNQALVDALWSKIVDINVLGKQLNSTKMTKSSSKSVSRSAKRTAKSQTSHTEKLKSTPPTSENTEASTSEEDSSKS</sequence>
<dbReference type="EMBL" id="MF417894">
    <property type="protein sequence ID" value="ASN69693.1"/>
    <property type="molecule type" value="Genomic_DNA"/>
</dbReference>
<name>A0A2H4J6R8_9CAUD</name>
<dbReference type="EMBL" id="MF417905">
    <property type="protein sequence ID" value="ASN70335.1"/>
    <property type="molecule type" value="Genomic_DNA"/>
</dbReference>
<organism evidence="2">
    <name type="scientific">uncultured Caudovirales phage</name>
    <dbReference type="NCBI Taxonomy" id="2100421"/>
    <lineage>
        <taxon>Viruses</taxon>
        <taxon>Duplodnaviria</taxon>
        <taxon>Heunggongvirae</taxon>
        <taxon>Uroviricota</taxon>
        <taxon>Caudoviricetes</taxon>
        <taxon>Peduoviridae</taxon>
        <taxon>Maltschvirus</taxon>
        <taxon>Maltschvirus maltsch</taxon>
    </lineage>
</organism>
<dbReference type="EMBL" id="MF417906">
    <property type="protein sequence ID" value="ASN70394.1"/>
    <property type="molecule type" value="Genomic_DNA"/>
</dbReference>
<proteinExistence type="predicted"/>
<feature type="region of interest" description="Disordered" evidence="1">
    <location>
        <begin position="112"/>
        <end position="161"/>
    </location>
</feature>
<evidence type="ECO:0000313" key="3">
    <source>
        <dbReference type="EMBL" id="ASN70335.1"/>
    </source>
</evidence>
<evidence type="ECO:0000256" key="1">
    <source>
        <dbReference type="SAM" id="MobiDB-lite"/>
    </source>
</evidence>
<feature type="compositionally biased region" description="Low complexity" evidence="1">
    <location>
        <begin position="141"/>
        <end position="152"/>
    </location>
</feature>
<evidence type="ECO:0000313" key="2">
    <source>
        <dbReference type="EMBL" id="ASN69693.1"/>
    </source>
</evidence>
<dbReference type="Pfam" id="PF16459">
    <property type="entry name" value="Phage_TAC_13"/>
    <property type="match status" value="1"/>
</dbReference>
<evidence type="ECO:0000313" key="4">
    <source>
        <dbReference type="EMBL" id="ASN70394.1"/>
    </source>
</evidence>
<protein>
    <submittedName>
        <fullName evidence="3">Putative tail assembly chaperone</fullName>
    </submittedName>
</protein>
<dbReference type="InterPro" id="IPR024410">
    <property type="entry name" value="Phage_TAC_12"/>
</dbReference>
<reference evidence="2" key="1">
    <citation type="submission" date="2017-06" db="EMBL/GenBank/DDBJ databases">
        <title>Novel phages from South African skin metaviromes.</title>
        <authorList>
            <person name="van Zyl L.J."/>
            <person name="Abrahams Y."/>
            <person name="Stander E.A."/>
            <person name="Kirby B.M."/>
            <person name="Clavaud C."/>
            <person name="Farcet C."/>
            <person name="Breton L."/>
            <person name="Trindade M.I."/>
        </authorList>
    </citation>
    <scope>NUCLEOTIDE SEQUENCE</scope>
</reference>
<accession>A0A2H4J6R8</accession>
<feature type="compositionally biased region" description="Low complexity" evidence="1">
    <location>
        <begin position="112"/>
        <end position="123"/>
    </location>
</feature>
<gene>
    <name evidence="2" type="ORF">7AX4_52</name>
    <name evidence="4" type="ORF">7F8_12</name>
    <name evidence="3" type="ORF">8AX11_12</name>
</gene>